<feature type="transmembrane region" description="Helical" evidence="1">
    <location>
        <begin position="368"/>
        <end position="387"/>
    </location>
</feature>
<keyword evidence="1" id="KW-0472">Membrane</keyword>
<evidence type="ECO:0000313" key="4">
    <source>
        <dbReference type="Proteomes" id="UP001500967"/>
    </source>
</evidence>
<feature type="transmembrane region" description="Helical" evidence="1">
    <location>
        <begin position="336"/>
        <end position="356"/>
    </location>
</feature>
<feature type="transmembrane region" description="Helical" evidence="1">
    <location>
        <begin position="225"/>
        <end position="242"/>
    </location>
</feature>
<dbReference type="Pfam" id="PF01757">
    <property type="entry name" value="Acyl_transf_3"/>
    <property type="match status" value="1"/>
</dbReference>
<feature type="transmembrane region" description="Helical" evidence="1">
    <location>
        <begin position="168"/>
        <end position="186"/>
    </location>
</feature>
<keyword evidence="1" id="KW-0812">Transmembrane</keyword>
<dbReference type="RefSeq" id="WP_344646716.1">
    <property type="nucleotide sequence ID" value="NZ_BAAAGX010000001.1"/>
</dbReference>
<keyword evidence="3" id="KW-0012">Acyltransferase</keyword>
<keyword evidence="3" id="KW-0808">Transferase</keyword>
<proteinExistence type="predicted"/>
<feature type="transmembrane region" description="Helical" evidence="1">
    <location>
        <begin position="262"/>
        <end position="280"/>
    </location>
</feature>
<feature type="transmembrane region" description="Helical" evidence="1">
    <location>
        <begin position="25"/>
        <end position="43"/>
    </location>
</feature>
<evidence type="ECO:0000259" key="2">
    <source>
        <dbReference type="Pfam" id="PF01757"/>
    </source>
</evidence>
<dbReference type="EMBL" id="BAAAGX010000001">
    <property type="protein sequence ID" value="GAA0219656.1"/>
    <property type="molecule type" value="Genomic_DNA"/>
</dbReference>
<feature type="transmembrane region" description="Helical" evidence="1">
    <location>
        <begin position="192"/>
        <end position="213"/>
    </location>
</feature>
<dbReference type="InterPro" id="IPR002656">
    <property type="entry name" value="Acyl_transf_3_dom"/>
</dbReference>
<keyword evidence="1" id="KW-1133">Transmembrane helix</keyword>
<evidence type="ECO:0000313" key="3">
    <source>
        <dbReference type="EMBL" id="GAA0219656.1"/>
    </source>
</evidence>
<feature type="domain" description="Acyltransferase 3" evidence="2">
    <location>
        <begin position="18"/>
        <end position="353"/>
    </location>
</feature>
<protein>
    <submittedName>
        <fullName evidence="3">Acyltransferase</fullName>
    </submittedName>
</protein>
<feature type="transmembrane region" description="Helical" evidence="1">
    <location>
        <begin position="292"/>
        <end position="316"/>
    </location>
</feature>
<dbReference type="GO" id="GO:0016746">
    <property type="term" value="F:acyltransferase activity"/>
    <property type="evidence" value="ECO:0007669"/>
    <property type="project" value="UniProtKB-KW"/>
</dbReference>
<keyword evidence="4" id="KW-1185">Reference proteome</keyword>
<accession>A0ABP3CZY5</accession>
<feature type="transmembrane region" description="Helical" evidence="1">
    <location>
        <begin position="141"/>
        <end position="161"/>
    </location>
</feature>
<organism evidence="3 4">
    <name type="scientific">Cryptosporangium japonicum</name>
    <dbReference type="NCBI Taxonomy" id="80872"/>
    <lineage>
        <taxon>Bacteria</taxon>
        <taxon>Bacillati</taxon>
        <taxon>Actinomycetota</taxon>
        <taxon>Actinomycetes</taxon>
        <taxon>Cryptosporangiales</taxon>
        <taxon>Cryptosporangiaceae</taxon>
        <taxon>Cryptosporangium</taxon>
    </lineage>
</organism>
<feature type="transmembrane region" description="Helical" evidence="1">
    <location>
        <begin position="102"/>
        <end position="121"/>
    </location>
</feature>
<reference evidence="4" key="1">
    <citation type="journal article" date="2019" name="Int. J. Syst. Evol. Microbiol.">
        <title>The Global Catalogue of Microorganisms (GCM) 10K type strain sequencing project: providing services to taxonomists for standard genome sequencing and annotation.</title>
        <authorList>
            <consortium name="The Broad Institute Genomics Platform"/>
            <consortium name="The Broad Institute Genome Sequencing Center for Infectious Disease"/>
            <person name="Wu L."/>
            <person name="Ma J."/>
        </authorList>
    </citation>
    <scope>NUCLEOTIDE SEQUENCE [LARGE SCALE GENOMIC DNA]</scope>
    <source>
        <strain evidence="4">JCM 10425</strain>
    </source>
</reference>
<comment type="caution">
    <text evidence="3">The sequence shown here is derived from an EMBL/GenBank/DDBJ whole genome shotgun (WGS) entry which is preliminary data.</text>
</comment>
<sequence>MTSLATRIDAATPADRDRSLDGLRALAVIGVVVGHFLVMALVPDASGALRVRSPLTALPDFAPLSWVLQMLALFFLVGGYSAARGLEGRAYGPWIRRRLVRLTRPVIAVTAVLACAFPLLSLAGVPAGTLRTTTALVVQPLWFIAVYGVVTALTPVVVAVVRRMGAWAALPLVATVAVVDALRYGVDGVPGWIGLINVLPGWAFAYVLGVAWAQGRLSRRAAMTLAGVGAALLVTLVLLFGYPASVVGVPGAGRVNSHPPSLLVVALAMAQCGLAVLLRDRLAAFLRAPRRWAAVAMLNLVALTVFCWHQLALVLLTLVTADLPGLHELPDGLGWAGWRLLWLPVHCLVLAALVWATRRFEAPWTGALRQLGPVAVVLAAGFGAYAVTVL</sequence>
<name>A0ABP3CZY5_9ACTN</name>
<dbReference type="Proteomes" id="UP001500967">
    <property type="component" value="Unassembled WGS sequence"/>
</dbReference>
<evidence type="ECO:0000256" key="1">
    <source>
        <dbReference type="SAM" id="Phobius"/>
    </source>
</evidence>
<gene>
    <name evidence="3" type="ORF">GCM10009539_01250</name>
</gene>
<feature type="transmembrane region" description="Helical" evidence="1">
    <location>
        <begin position="63"/>
        <end position="82"/>
    </location>
</feature>